<dbReference type="GO" id="GO:0005524">
    <property type="term" value="F:ATP binding"/>
    <property type="evidence" value="ECO:0007669"/>
    <property type="project" value="UniProtKB-KW"/>
</dbReference>
<organism evidence="6 7">
    <name type="scientific">Candidatus Ryanbacteria bacterium RIFCSPLOWO2_12_FULL_47_9c</name>
    <dbReference type="NCBI Taxonomy" id="1802131"/>
    <lineage>
        <taxon>Bacteria</taxon>
        <taxon>Candidatus Ryaniibacteriota</taxon>
    </lineage>
</organism>
<dbReference type="InterPro" id="IPR029439">
    <property type="entry name" value="Wzt_C"/>
</dbReference>
<dbReference type="CDD" id="cd10147">
    <property type="entry name" value="Wzt_C-like"/>
    <property type="match status" value="1"/>
</dbReference>
<dbReference type="CDD" id="cd03220">
    <property type="entry name" value="ABC_KpsT_Wzt"/>
    <property type="match status" value="1"/>
</dbReference>
<dbReference type="InterPro" id="IPR015860">
    <property type="entry name" value="ABC_transpr_TagH-like"/>
</dbReference>
<keyword evidence="2" id="KW-0813">Transport</keyword>
<dbReference type="GO" id="GO:0016020">
    <property type="term" value="C:membrane"/>
    <property type="evidence" value="ECO:0007669"/>
    <property type="project" value="InterPro"/>
</dbReference>
<dbReference type="AlphaFoldDB" id="A0A1G2H245"/>
<gene>
    <name evidence="6" type="ORF">A3G60_03025</name>
</gene>
<dbReference type="Gene3D" id="3.40.50.300">
    <property type="entry name" value="P-loop containing nucleotide triphosphate hydrolases"/>
    <property type="match status" value="1"/>
</dbReference>
<dbReference type="InterPro" id="IPR050683">
    <property type="entry name" value="Bact_Polysacc_Export_ATP-bd"/>
</dbReference>
<reference evidence="6 7" key="1">
    <citation type="journal article" date="2016" name="Nat. Commun.">
        <title>Thousands of microbial genomes shed light on interconnected biogeochemical processes in an aquifer system.</title>
        <authorList>
            <person name="Anantharaman K."/>
            <person name="Brown C.T."/>
            <person name="Hug L.A."/>
            <person name="Sharon I."/>
            <person name="Castelle C.J."/>
            <person name="Probst A.J."/>
            <person name="Thomas B.C."/>
            <person name="Singh A."/>
            <person name="Wilkins M.J."/>
            <person name="Karaoz U."/>
            <person name="Brodie E.L."/>
            <person name="Williams K.H."/>
            <person name="Hubbard S.S."/>
            <person name="Banfield J.F."/>
        </authorList>
    </citation>
    <scope>NUCLEOTIDE SEQUENCE [LARGE SCALE GENOMIC DNA]</scope>
</reference>
<sequence length="426" mass="47876">MSTIIEVKHITKLYSLNRSSEHYLAFRDALTSALRSPLRFLTRKVRIMAGSEKQNFLALKDISLTVSKGEIIGIIGPNGAGKSTFLKILNRITEPTSGEVIVHGNIASLLEVGTGFHPELTGRENIFFSGAILGMKRKEIIEKFDAIVKFAEIGDFLDTPVKRYSSGMHVRLAFSVAAHMEPDILLIDEVLAVGDAAFQKKCIEKIYDVAKRDKRTIFFVSHNLDAVQSLCDRTVYLERGELKMIGETNTVIQKYLDRQGGIQGAAVRELPDLPNKKFQMRKLVLKNESGTPETDFEAGKTFYLDVEYEVARDNSVFWITLQCINEYGTIVFTSRDTDKNPILLPGRKSGRYSTTFKFPGSSSISLNSGKYFLTVKIDQDPTSEVTLPIRIADIFKKFHPFPGAVLIGEPWVNKEKNHPFAEAKRW</sequence>
<dbReference type="GO" id="GO:0016887">
    <property type="term" value="F:ATP hydrolysis activity"/>
    <property type="evidence" value="ECO:0007669"/>
    <property type="project" value="InterPro"/>
</dbReference>
<dbReference type="InterPro" id="IPR003439">
    <property type="entry name" value="ABC_transporter-like_ATP-bd"/>
</dbReference>
<dbReference type="PANTHER" id="PTHR46743:SF2">
    <property type="entry name" value="TEICHOIC ACIDS EXPORT ATP-BINDING PROTEIN TAGH"/>
    <property type="match status" value="1"/>
</dbReference>
<comment type="similarity">
    <text evidence="1">Belongs to the ABC transporter superfamily.</text>
</comment>
<dbReference type="PANTHER" id="PTHR46743">
    <property type="entry name" value="TEICHOIC ACIDS EXPORT ATP-BINDING PROTEIN TAGH"/>
    <property type="match status" value="1"/>
</dbReference>
<keyword evidence="3" id="KW-0547">Nucleotide-binding</keyword>
<keyword evidence="4" id="KW-0067">ATP-binding</keyword>
<dbReference type="SMART" id="SM00382">
    <property type="entry name" value="AAA"/>
    <property type="match status" value="1"/>
</dbReference>
<feature type="domain" description="ABC transporter" evidence="5">
    <location>
        <begin position="42"/>
        <end position="264"/>
    </location>
</feature>
<evidence type="ECO:0000256" key="1">
    <source>
        <dbReference type="ARBA" id="ARBA00005417"/>
    </source>
</evidence>
<evidence type="ECO:0000256" key="3">
    <source>
        <dbReference type="ARBA" id="ARBA00022741"/>
    </source>
</evidence>
<dbReference type="PROSITE" id="PS50893">
    <property type="entry name" value="ABC_TRANSPORTER_2"/>
    <property type="match status" value="1"/>
</dbReference>
<dbReference type="InterPro" id="IPR027417">
    <property type="entry name" value="P-loop_NTPase"/>
</dbReference>
<dbReference type="GO" id="GO:0140359">
    <property type="term" value="F:ABC-type transporter activity"/>
    <property type="evidence" value="ECO:0007669"/>
    <property type="project" value="InterPro"/>
</dbReference>
<comment type="caution">
    <text evidence="6">The sequence shown here is derived from an EMBL/GenBank/DDBJ whole genome shotgun (WGS) entry which is preliminary data.</text>
</comment>
<evidence type="ECO:0000256" key="2">
    <source>
        <dbReference type="ARBA" id="ARBA00022448"/>
    </source>
</evidence>
<dbReference type="Gene3D" id="2.70.50.60">
    <property type="entry name" value="abc- transporter (atp binding component) like domain"/>
    <property type="match status" value="1"/>
</dbReference>
<accession>A0A1G2H245</accession>
<evidence type="ECO:0000313" key="7">
    <source>
        <dbReference type="Proteomes" id="UP000178996"/>
    </source>
</evidence>
<name>A0A1G2H245_9BACT</name>
<dbReference type="EMBL" id="MHOB01000054">
    <property type="protein sequence ID" value="OGZ56311.1"/>
    <property type="molecule type" value="Genomic_DNA"/>
</dbReference>
<dbReference type="Pfam" id="PF00005">
    <property type="entry name" value="ABC_tran"/>
    <property type="match status" value="1"/>
</dbReference>
<evidence type="ECO:0000256" key="4">
    <source>
        <dbReference type="ARBA" id="ARBA00022840"/>
    </source>
</evidence>
<protein>
    <recommendedName>
        <fullName evidence="5">ABC transporter domain-containing protein</fullName>
    </recommendedName>
</protein>
<dbReference type="SUPFAM" id="SSF52540">
    <property type="entry name" value="P-loop containing nucleoside triphosphate hydrolases"/>
    <property type="match status" value="1"/>
</dbReference>
<evidence type="ECO:0000313" key="6">
    <source>
        <dbReference type="EMBL" id="OGZ56311.1"/>
    </source>
</evidence>
<dbReference type="InterPro" id="IPR003593">
    <property type="entry name" value="AAA+_ATPase"/>
</dbReference>
<evidence type="ECO:0000259" key="5">
    <source>
        <dbReference type="PROSITE" id="PS50893"/>
    </source>
</evidence>
<dbReference type="Proteomes" id="UP000178996">
    <property type="component" value="Unassembled WGS sequence"/>
</dbReference>
<proteinExistence type="inferred from homology"/>